<proteinExistence type="predicted"/>
<name>A0A2W5E179_9BURK</name>
<protein>
    <submittedName>
        <fullName evidence="1">Uncharacterized protein</fullName>
    </submittedName>
</protein>
<dbReference type="EMBL" id="QFOD01000001">
    <property type="protein sequence ID" value="PZP36503.1"/>
    <property type="molecule type" value="Genomic_DNA"/>
</dbReference>
<evidence type="ECO:0000313" key="1">
    <source>
        <dbReference type="EMBL" id="PZP36503.1"/>
    </source>
</evidence>
<dbReference type="AlphaFoldDB" id="A0A2W5E179"/>
<reference evidence="1 2" key="1">
    <citation type="submission" date="2017-08" db="EMBL/GenBank/DDBJ databases">
        <title>Infants hospitalized years apart are colonized by the same room-sourced microbial strains.</title>
        <authorList>
            <person name="Brooks B."/>
            <person name="Olm M.R."/>
            <person name="Firek B.A."/>
            <person name="Baker R."/>
            <person name="Thomas B.C."/>
            <person name="Morowitz M.J."/>
            <person name="Banfield J.F."/>
        </authorList>
    </citation>
    <scope>NUCLEOTIDE SEQUENCE [LARGE SCALE GENOMIC DNA]</scope>
    <source>
        <strain evidence="1">S2_012_000_R2_81</strain>
    </source>
</reference>
<comment type="caution">
    <text evidence="1">The sequence shown here is derived from an EMBL/GenBank/DDBJ whole genome shotgun (WGS) entry which is preliminary data.</text>
</comment>
<gene>
    <name evidence="1" type="ORF">DI603_00600</name>
</gene>
<evidence type="ECO:0000313" key="2">
    <source>
        <dbReference type="Proteomes" id="UP000249633"/>
    </source>
</evidence>
<dbReference type="Proteomes" id="UP000249633">
    <property type="component" value="Unassembled WGS sequence"/>
</dbReference>
<organism evidence="1 2">
    <name type="scientific">Roseateles depolymerans</name>
    <dbReference type="NCBI Taxonomy" id="76731"/>
    <lineage>
        <taxon>Bacteria</taxon>
        <taxon>Pseudomonadati</taxon>
        <taxon>Pseudomonadota</taxon>
        <taxon>Betaproteobacteria</taxon>
        <taxon>Burkholderiales</taxon>
        <taxon>Sphaerotilaceae</taxon>
        <taxon>Roseateles</taxon>
    </lineage>
</organism>
<accession>A0A2W5E179</accession>
<sequence length="62" mass="6665">MSLLACGLLAALLCWSWFHWLPLEPVLGLLALSNLSLAQENRLLRRQLAAATGAGSEPPPGR</sequence>